<feature type="compositionally biased region" description="Pro residues" evidence="1">
    <location>
        <begin position="54"/>
        <end position="78"/>
    </location>
</feature>
<gene>
    <name evidence="3" type="ORF">QBC38DRAFT_355541</name>
</gene>
<feature type="domain" description="C2H2-type" evidence="2">
    <location>
        <begin position="239"/>
        <end position="266"/>
    </location>
</feature>
<keyword evidence="4" id="KW-1185">Reference proteome</keyword>
<dbReference type="PANTHER" id="PTHR42031">
    <property type="entry name" value="KEY LIME PATHOGENICITY PROTEIN"/>
    <property type="match status" value="1"/>
</dbReference>
<feature type="region of interest" description="Disordered" evidence="1">
    <location>
        <begin position="1"/>
        <end position="94"/>
    </location>
</feature>
<feature type="region of interest" description="Disordered" evidence="1">
    <location>
        <begin position="335"/>
        <end position="363"/>
    </location>
</feature>
<feature type="compositionally biased region" description="Polar residues" evidence="1">
    <location>
        <begin position="1009"/>
        <end position="1026"/>
    </location>
</feature>
<sequence>MSAVNVVPAAGSGAVPPPPVTAPPQQQHHRQPSQPQPQPQSHLHHNPQSHPTPHSYPHPRQNPHPPSHLPPPPPPPQFRPQFHPQSLPHAQHDSSLESTIKHLMDQKEEIEAKLAILLPQKYGPNAKFETEMLRHKLRVLRAYAEKNQLSDKIPILSDIEEARALQYHCECIETACLEQGVDLHDPRFLDMLKRQYFENEAPEGYGQWLDRNINQYDPVAQAFRLRDSLPLSFRTHHSFKCADERCMHYIYGFPLERDRDQHVKDHVVPYKRDSALYVGDAPATAVSEQSSRSYGTEFNNNGKRPASPIHLAPIATGSQTRDHPNTLRSYSFVSEHPAGPRGSVDSEVDPLLPPLKRSRGVHPKSRLESIGELKLFPENGPCLRCRLFKEGCDSNDPCGFCAGMGGAPGNDVWKAIGCLRGPLGSLVEVIIPASISPRHPQTPIASPLATRRNMNEFLNRSFVVPPEIARMVKTHLDFNDGFWWTEDLASLPPTNPTLAFYSKEPADRPPPVLCALAASWNMNGTMYNFWQLMKLSAVISGNRETEAVRYPVLYRAKLLLREALFYDLQQHEPVIHGEPSSSTTLVASGDTDLHGRHQVLCSCAVQFLQAFDSQMTRSHSMEPKNWLAVFFSLCIFSIVKTLLVDRVTQLRVGSSAKSPAVAMQAAYRLLVDIFVTSTPALLDGHEFSMTADDRELLLSVNVLMGGSSWAQRGIRSTHDFLCALGTGASADGTFYNGFLKQRSLQRRESYVLPPVSKPAEATRKPLPTMRRLSNPYSPGQPGRDVFILKVELDTTVPPPLTLDLFRRHTVAESPSFSTQGGRRPTSPITAPPLRPTPTNSQQRPQVKRVFCGKCNEYPEGFRGEHELKRHTDAKHAPLVKRYICTEPVNLAATQLPTIPLKKCRACVSQKKYGAYYNAAAHLRRAHFNPQRGGKPSGDWPSMSLLKDWMREIEVQLHSAEAQEQDDSSDDEGQAFKTSHEFVLTPDSRPPMLVSGPPRLAPAPPPPLQHQATSNVLPQLAPSSSYERSPAPIPPPIIIQSTFPTPAPMLKGDDQNSPSTNGRSRCPHPECGRVFKDLTAHMLTHLEERPEKCPIVSCEYHTKGFARKYDKNRHALTHYKGTMICPFCPNAGTDFEKAFNRADVFKRHLTTVHNVEQTPPNSRKLIPTPGSSTRAGGKGARCSICDNYYANAQEFYEHLDECVLNVIVPSAATPQTTLIASRNGSMSERSRSEKGKEVDRTTTSDFRYFKVEDPAAEESARTAMAAMQVLENEESRQAEEATLPPPPPPPPVEQQQERKQSTVSSVPDSPLSPPPENIPNPYLDFETQSETVSEIQVTTGPCRSASYRDEQMDPDEADEEEGGPPQQQLNPRPFLLPKVTLGSPIPPDGND</sequence>
<dbReference type="Pfam" id="PF25438">
    <property type="entry name" value="DUF7896"/>
    <property type="match status" value="1"/>
</dbReference>
<feature type="compositionally biased region" description="Pro residues" evidence="1">
    <location>
        <begin position="998"/>
        <end position="1007"/>
    </location>
</feature>
<name>A0AAN7BX63_9PEZI</name>
<feature type="compositionally biased region" description="Pro residues" evidence="1">
    <location>
        <begin position="1282"/>
        <end position="1291"/>
    </location>
</feature>
<organism evidence="3 4">
    <name type="scientific">Podospora fimiseda</name>
    <dbReference type="NCBI Taxonomy" id="252190"/>
    <lineage>
        <taxon>Eukaryota</taxon>
        <taxon>Fungi</taxon>
        <taxon>Dikarya</taxon>
        <taxon>Ascomycota</taxon>
        <taxon>Pezizomycotina</taxon>
        <taxon>Sordariomycetes</taxon>
        <taxon>Sordariomycetidae</taxon>
        <taxon>Sordariales</taxon>
        <taxon>Podosporaceae</taxon>
        <taxon>Podospora</taxon>
    </lineage>
</organism>
<protein>
    <recommendedName>
        <fullName evidence="2">C2H2-type domain-containing protein</fullName>
    </recommendedName>
</protein>
<evidence type="ECO:0000313" key="4">
    <source>
        <dbReference type="Proteomes" id="UP001301958"/>
    </source>
</evidence>
<feature type="compositionally biased region" description="Polar residues" evidence="1">
    <location>
        <begin position="1217"/>
        <end position="1226"/>
    </location>
</feature>
<feature type="region of interest" description="Disordered" evidence="1">
    <location>
        <begin position="288"/>
        <end position="307"/>
    </location>
</feature>
<evidence type="ECO:0000313" key="3">
    <source>
        <dbReference type="EMBL" id="KAK4231041.1"/>
    </source>
</evidence>
<feature type="compositionally biased region" description="Polar residues" evidence="1">
    <location>
        <begin position="1325"/>
        <end position="1340"/>
    </location>
</feature>
<feature type="region of interest" description="Disordered" evidence="1">
    <location>
        <begin position="812"/>
        <end position="844"/>
    </location>
</feature>
<feature type="compositionally biased region" description="Low complexity" evidence="1">
    <location>
        <begin position="1"/>
        <end position="14"/>
    </location>
</feature>
<dbReference type="PANTHER" id="PTHR42031:SF1">
    <property type="entry name" value="KEY LIME PATHOGENICITY PROTEIN"/>
    <property type="match status" value="1"/>
</dbReference>
<comment type="caution">
    <text evidence="3">The sequence shown here is derived from an EMBL/GenBank/DDBJ whole genome shotgun (WGS) entry which is preliminary data.</text>
</comment>
<evidence type="ECO:0000259" key="2">
    <source>
        <dbReference type="SMART" id="SM00355"/>
    </source>
</evidence>
<reference evidence="3" key="1">
    <citation type="journal article" date="2023" name="Mol. Phylogenet. Evol.">
        <title>Genome-scale phylogeny and comparative genomics of the fungal order Sordariales.</title>
        <authorList>
            <person name="Hensen N."/>
            <person name="Bonometti L."/>
            <person name="Westerberg I."/>
            <person name="Brannstrom I.O."/>
            <person name="Guillou S."/>
            <person name="Cros-Aarteil S."/>
            <person name="Calhoun S."/>
            <person name="Haridas S."/>
            <person name="Kuo A."/>
            <person name="Mondo S."/>
            <person name="Pangilinan J."/>
            <person name="Riley R."/>
            <person name="LaButti K."/>
            <person name="Andreopoulos B."/>
            <person name="Lipzen A."/>
            <person name="Chen C."/>
            <person name="Yan M."/>
            <person name="Daum C."/>
            <person name="Ng V."/>
            <person name="Clum A."/>
            <person name="Steindorff A."/>
            <person name="Ohm R.A."/>
            <person name="Martin F."/>
            <person name="Silar P."/>
            <person name="Natvig D.O."/>
            <person name="Lalanne C."/>
            <person name="Gautier V."/>
            <person name="Ament-Velasquez S.L."/>
            <person name="Kruys A."/>
            <person name="Hutchinson M.I."/>
            <person name="Powell A.J."/>
            <person name="Barry K."/>
            <person name="Miller A.N."/>
            <person name="Grigoriev I.V."/>
            <person name="Debuchy R."/>
            <person name="Gladieux P."/>
            <person name="Hiltunen Thoren M."/>
            <person name="Johannesson H."/>
        </authorList>
    </citation>
    <scope>NUCLEOTIDE SEQUENCE</scope>
    <source>
        <strain evidence="3">CBS 990.96</strain>
    </source>
</reference>
<feature type="region of interest" description="Disordered" evidence="1">
    <location>
        <begin position="1271"/>
        <end position="1390"/>
    </location>
</feature>
<feature type="region of interest" description="Disordered" evidence="1">
    <location>
        <begin position="979"/>
        <end position="1067"/>
    </location>
</feature>
<evidence type="ECO:0000256" key="1">
    <source>
        <dbReference type="SAM" id="MobiDB-lite"/>
    </source>
</evidence>
<dbReference type="Gene3D" id="3.30.160.60">
    <property type="entry name" value="Classic Zinc Finger"/>
    <property type="match status" value="1"/>
</dbReference>
<feature type="region of interest" description="Disordered" evidence="1">
    <location>
        <begin position="1217"/>
        <end position="1240"/>
    </location>
</feature>
<feature type="compositionally biased region" description="Polar residues" evidence="1">
    <location>
        <begin position="288"/>
        <end position="302"/>
    </location>
</feature>
<feature type="domain" description="C2H2-type" evidence="2">
    <location>
        <begin position="1122"/>
        <end position="1152"/>
    </location>
</feature>
<proteinExistence type="predicted"/>
<feature type="domain" description="C2H2-type" evidence="2">
    <location>
        <begin position="1090"/>
        <end position="1117"/>
    </location>
</feature>
<feature type="compositionally biased region" description="Acidic residues" evidence="1">
    <location>
        <begin position="1351"/>
        <end position="1361"/>
    </location>
</feature>
<feature type="domain" description="C2H2-type" evidence="2">
    <location>
        <begin position="1179"/>
        <end position="1199"/>
    </location>
</feature>
<accession>A0AAN7BX63</accession>
<dbReference type="EMBL" id="MU865295">
    <property type="protein sequence ID" value="KAK4231041.1"/>
    <property type="molecule type" value="Genomic_DNA"/>
</dbReference>
<dbReference type="InterPro" id="IPR013087">
    <property type="entry name" value="Znf_C2H2_type"/>
</dbReference>
<reference evidence="3" key="2">
    <citation type="submission" date="2023-05" db="EMBL/GenBank/DDBJ databases">
        <authorList>
            <consortium name="Lawrence Berkeley National Laboratory"/>
            <person name="Steindorff A."/>
            <person name="Hensen N."/>
            <person name="Bonometti L."/>
            <person name="Westerberg I."/>
            <person name="Brannstrom I.O."/>
            <person name="Guillou S."/>
            <person name="Cros-Aarteil S."/>
            <person name="Calhoun S."/>
            <person name="Haridas S."/>
            <person name="Kuo A."/>
            <person name="Mondo S."/>
            <person name="Pangilinan J."/>
            <person name="Riley R."/>
            <person name="Labutti K."/>
            <person name="Andreopoulos B."/>
            <person name="Lipzen A."/>
            <person name="Chen C."/>
            <person name="Yanf M."/>
            <person name="Daum C."/>
            <person name="Ng V."/>
            <person name="Clum A."/>
            <person name="Ohm R."/>
            <person name="Martin F."/>
            <person name="Silar P."/>
            <person name="Natvig D."/>
            <person name="Lalanne C."/>
            <person name="Gautier V."/>
            <person name="Ament-Velasquez S.L."/>
            <person name="Kruys A."/>
            <person name="Hutchinson M.I."/>
            <person name="Powell A.J."/>
            <person name="Barry K."/>
            <person name="Miller A.N."/>
            <person name="Grigoriev I.V."/>
            <person name="Debuchy R."/>
            <person name="Gladieux P."/>
            <person name="Thoren M.H."/>
            <person name="Johannesson H."/>
        </authorList>
    </citation>
    <scope>NUCLEOTIDE SEQUENCE</scope>
    <source>
        <strain evidence="3">CBS 990.96</strain>
    </source>
</reference>
<feature type="domain" description="C2H2-type" evidence="2">
    <location>
        <begin position="1063"/>
        <end position="1084"/>
    </location>
</feature>
<dbReference type="SMART" id="SM00355">
    <property type="entry name" value="ZnF_C2H2"/>
    <property type="match status" value="6"/>
</dbReference>
<feature type="domain" description="C2H2-type" evidence="2">
    <location>
        <begin position="849"/>
        <end position="875"/>
    </location>
</feature>
<feature type="compositionally biased region" description="Basic and acidic residues" evidence="1">
    <location>
        <begin position="1227"/>
        <end position="1240"/>
    </location>
</feature>
<dbReference type="Proteomes" id="UP001301958">
    <property type="component" value="Unassembled WGS sequence"/>
</dbReference>
<dbReference type="InterPro" id="IPR057218">
    <property type="entry name" value="DUF7896"/>
</dbReference>